<dbReference type="PROSITE" id="PS51257">
    <property type="entry name" value="PROKAR_LIPOPROTEIN"/>
    <property type="match status" value="1"/>
</dbReference>
<evidence type="ECO:0000313" key="2">
    <source>
        <dbReference type="EMBL" id="WPU64555.1"/>
    </source>
</evidence>
<organism evidence="2 3">
    <name type="scientific">Peredibacter starrii</name>
    <dbReference type="NCBI Taxonomy" id="28202"/>
    <lineage>
        <taxon>Bacteria</taxon>
        <taxon>Pseudomonadati</taxon>
        <taxon>Bdellovibrionota</taxon>
        <taxon>Bacteriovoracia</taxon>
        <taxon>Bacteriovoracales</taxon>
        <taxon>Bacteriovoracaceae</taxon>
        <taxon>Peredibacter</taxon>
    </lineage>
</organism>
<protein>
    <submittedName>
        <fullName evidence="2">Phosphatase PAP2 family protein</fullName>
    </submittedName>
</protein>
<accession>A0AAX4HMR4</accession>
<evidence type="ECO:0000313" key="3">
    <source>
        <dbReference type="Proteomes" id="UP001324634"/>
    </source>
</evidence>
<dbReference type="Gene3D" id="1.20.144.10">
    <property type="entry name" value="Phosphatidic acid phosphatase type 2/haloperoxidase"/>
    <property type="match status" value="1"/>
</dbReference>
<evidence type="ECO:0000259" key="1">
    <source>
        <dbReference type="SMART" id="SM00014"/>
    </source>
</evidence>
<keyword evidence="3" id="KW-1185">Reference proteome</keyword>
<feature type="domain" description="Phosphatidic acid phosphatase type 2/haloperoxidase" evidence="1">
    <location>
        <begin position="128"/>
        <end position="237"/>
    </location>
</feature>
<dbReference type="InterPro" id="IPR036938">
    <property type="entry name" value="PAP2/HPO_sf"/>
</dbReference>
<dbReference type="Proteomes" id="UP001324634">
    <property type="component" value="Chromosome"/>
</dbReference>
<name>A0AAX4HMR4_9BACT</name>
<gene>
    <name evidence="2" type="ORF">SOO65_17825</name>
</gene>
<sequence>MNKIIIWLFALTLLTSCSLFTRKGSWGKNALWPIKGSRVTDAIKKNAASAHVWVPLIGAGITYWGDYDKKISDWAYNENIFFDSHDDSDAWSDNLNSYLIIEMFTLPLLTPSLEEGGKFKDWAWNKTKGYVVLGIATRVPDYAHDQLAVSFKRQRPNKEDYRSFPSGHATKAGTSSMMTSKHLDAIPMDNNLRFGLKTVNTMAAAGVMYARVENKAHYPSDVLVGYSLGAFLSGVFYDSLINYDPEHPETFAIIPTKNQTSFQYTYGF</sequence>
<dbReference type="SMART" id="SM00014">
    <property type="entry name" value="acidPPc"/>
    <property type="match status" value="1"/>
</dbReference>
<dbReference type="AlphaFoldDB" id="A0AAX4HMR4"/>
<proteinExistence type="predicted"/>
<dbReference type="SUPFAM" id="SSF48317">
    <property type="entry name" value="Acid phosphatase/Vanadium-dependent haloperoxidase"/>
    <property type="match status" value="1"/>
</dbReference>
<dbReference type="RefSeq" id="WP_321393559.1">
    <property type="nucleotide sequence ID" value="NZ_CP139487.1"/>
</dbReference>
<reference evidence="2 3" key="1">
    <citation type="submission" date="2023-11" db="EMBL/GenBank/DDBJ databases">
        <title>Peredibacter starrii A3.12.</title>
        <authorList>
            <person name="Mitchell R.J."/>
        </authorList>
    </citation>
    <scope>NUCLEOTIDE SEQUENCE [LARGE SCALE GENOMIC DNA]</scope>
    <source>
        <strain evidence="2 3">A3.12</strain>
    </source>
</reference>
<dbReference type="KEGG" id="psti:SOO65_17825"/>
<dbReference type="InterPro" id="IPR000326">
    <property type="entry name" value="PAP2/HPO"/>
</dbReference>
<dbReference type="EMBL" id="CP139487">
    <property type="protein sequence ID" value="WPU64555.1"/>
    <property type="molecule type" value="Genomic_DNA"/>
</dbReference>
<dbReference type="Pfam" id="PF01569">
    <property type="entry name" value="PAP2"/>
    <property type="match status" value="1"/>
</dbReference>